<gene>
    <name evidence="1" type="ORF">E4U56_007941</name>
</gene>
<evidence type="ECO:0000313" key="2">
    <source>
        <dbReference type="Proteomes" id="UP000784919"/>
    </source>
</evidence>
<name>A0A9P7SKP2_9HYPO</name>
<evidence type="ECO:0000313" key="1">
    <source>
        <dbReference type="EMBL" id="KAG5954407.1"/>
    </source>
</evidence>
<accession>A0A9P7SKP2</accession>
<proteinExistence type="predicted"/>
<sequence>MSSTVDEIYAREHQTEASPSLSHGLLNIWVSTQRSSNIDLWQPTPPGLSSLFQTVNRGHHALCWLWSKPPAISLDDTRIQRWIKLMRRHAMGWRSKKKEDNAANLTAQDFHD</sequence>
<organism evidence="1 2">
    <name type="scientific">Claviceps arundinis</name>
    <dbReference type="NCBI Taxonomy" id="1623583"/>
    <lineage>
        <taxon>Eukaryota</taxon>
        <taxon>Fungi</taxon>
        <taxon>Dikarya</taxon>
        <taxon>Ascomycota</taxon>
        <taxon>Pezizomycotina</taxon>
        <taxon>Sordariomycetes</taxon>
        <taxon>Hypocreomycetidae</taxon>
        <taxon>Hypocreales</taxon>
        <taxon>Clavicipitaceae</taxon>
        <taxon>Claviceps</taxon>
    </lineage>
</organism>
<reference evidence="1" key="1">
    <citation type="journal article" date="2020" name="bioRxiv">
        <title>Whole genome comparisons of ergot fungi reveals the divergence and evolution of species within the genus Claviceps are the result of varying mechanisms driving genome evolution and host range expansion.</title>
        <authorList>
            <person name="Wyka S.A."/>
            <person name="Mondo S.J."/>
            <person name="Liu M."/>
            <person name="Dettman J."/>
            <person name="Nalam V."/>
            <person name="Broders K.D."/>
        </authorList>
    </citation>
    <scope>NUCLEOTIDE SEQUENCE</scope>
    <source>
        <strain evidence="1">CCC 1102</strain>
    </source>
</reference>
<dbReference type="EMBL" id="SRPS01000830">
    <property type="protein sequence ID" value="KAG5954407.1"/>
    <property type="molecule type" value="Genomic_DNA"/>
</dbReference>
<comment type="caution">
    <text evidence="1">The sequence shown here is derived from an EMBL/GenBank/DDBJ whole genome shotgun (WGS) entry which is preliminary data.</text>
</comment>
<dbReference type="OrthoDB" id="10359589at2759"/>
<dbReference type="Proteomes" id="UP000784919">
    <property type="component" value="Unassembled WGS sequence"/>
</dbReference>
<protein>
    <submittedName>
        <fullName evidence="1">Uncharacterized protein</fullName>
    </submittedName>
</protein>
<dbReference type="AlphaFoldDB" id="A0A9P7SKP2"/>